<organism evidence="1 2">
    <name type="scientific">Actinoplanes lutulentus</name>
    <dbReference type="NCBI Taxonomy" id="1287878"/>
    <lineage>
        <taxon>Bacteria</taxon>
        <taxon>Bacillati</taxon>
        <taxon>Actinomycetota</taxon>
        <taxon>Actinomycetes</taxon>
        <taxon>Micromonosporales</taxon>
        <taxon>Micromonosporaceae</taxon>
        <taxon>Actinoplanes</taxon>
    </lineage>
</organism>
<comment type="caution">
    <text evidence="1">The sequence shown here is derived from an EMBL/GenBank/DDBJ whole genome shotgun (WGS) entry which is preliminary data.</text>
</comment>
<dbReference type="Pfam" id="PF14281">
    <property type="entry name" value="PDDEXK_4"/>
    <property type="match status" value="1"/>
</dbReference>
<dbReference type="Proteomes" id="UP000249341">
    <property type="component" value="Unassembled WGS sequence"/>
</dbReference>
<evidence type="ECO:0000313" key="1">
    <source>
        <dbReference type="EMBL" id="RAK42952.1"/>
    </source>
</evidence>
<dbReference type="EMBL" id="QLMJ01000001">
    <property type="protein sequence ID" value="RAK42952.1"/>
    <property type="molecule type" value="Genomic_DNA"/>
</dbReference>
<accession>A0A327ZJD9</accession>
<keyword evidence="2" id="KW-1185">Reference proteome</keyword>
<reference evidence="1 2" key="1">
    <citation type="submission" date="2018-06" db="EMBL/GenBank/DDBJ databases">
        <title>Genomic Encyclopedia of Type Strains, Phase III (KMG-III): the genomes of soil and plant-associated and newly described type strains.</title>
        <authorList>
            <person name="Whitman W."/>
        </authorList>
    </citation>
    <scope>NUCLEOTIDE SEQUENCE [LARGE SCALE GENOMIC DNA]</scope>
    <source>
        <strain evidence="1 2">CGMCC 4.7090</strain>
    </source>
</reference>
<dbReference type="AlphaFoldDB" id="A0A327ZJD9"/>
<proteinExistence type="predicted"/>
<evidence type="ECO:0000313" key="2">
    <source>
        <dbReference type="Proteomes" id="UP000249341"/>
    </source>
</evidence>
<name>A0A327ZJD9_9ACTN</name>
<dbReference type="RefSeq" id="WP_181557628.1">
    <property type="nucleotide sequence ID" value="NZ_JACHWI010000001.1"/>
</dbReference>
<sequence>MIGDEQRLRELAGEWASINRSRIEQWESRLITLARETAAIKAAGRWRTGKRTLLEVLGVHHLEVRLVACLAWLLRPEDHHGLGDQVVRRLFQKLELPFDPAARIRVTVEETRYTADGVRTRADLVVRVGGSCVLIEAKFNAGQHGDQCARLAKLWADEAATLVYLTRDGHDRGTPAGWAALTWQDIAGLMTPLPSGASAGARDFWETLDGEGSAMPDEKTNFYLRNRSQIEEWAALRDEAVKEVEASVELGVEGVDPTILAEADHGWFSHSAYQTYELTRPSWQLGALQATIALQWHGPSLLIDGDSTWPYVGVRISSAKSLAKDRLATLLTEQLEKHAAKLGWTHSQIAQGWLWWRFVKPTGSDEDLESLTEGCRTALEDGWRALSGPIDEIFVAEMVSTAEATGTPEKA</sequence>
<gene>
    <name evidence="1" type="ORF">B0I29_10182</name>
</gene>
<protein>
    <submittedName>
        <fullName evidence="1">PD-(D/E)XK nuclease superfamily protein</fullName>
    </submittedName>
</protein>
<dbReference type="InterPro" id="IPR029470">
    <property type="entry name" value="PDDEXK_4"/>
</dbReference>